<organism evidence="2 3">
    <name type="scientific">Toxocara canis</name>
    <name type="common">Canine roundworm</name>
    <dbReference type="NCBI Taxonomy" id="6265"/>
    <lineage>
        <taxon>Eukaryota</taxon>
        <taxon>Metazoa</taxon>
        <taxon>Ecdysozoa</taxon>
        <taxon>Nematoda</taxon>
        <taxon>Chromadorea</taxon>
        <taxon>Rhabditida</taxon>
        <taxon>Spirurina</taxon>
        <taxon>Ascaridomorpha</taxon>
        <taxon>Ascaridoidea</taxon>
        <taxon>Toxocaridae</taxon>
        <taxon>Toxocara</taxon>
    </lineage>
</organism>
<dbReference type="Proteomes" id="UP000031036">
    <property type="component" value="Unassembled WGS sequence"/>
</dbReference>
<keyword evidence="3" id="KW-1185">Reference proteome</keyword>
<reference evidence="2 3" key="1">
    <citation type="submission" date="2014-11" db="EMBL/GenBank/DDBJ databases">
        <title>Genetic blueprint of the zoonotic pathogen Toxocara canis.</title>
        <authorList>
            <person name="Zhu X.-Q."/>
            <person name="Korhonen P.K."/>
            <person name="Cai H."/>
            <person name="Young N.D."/>
            <person name="Nejsum P."/>
            <person name="von Samson-Himmelstjerna G."/>
            <person name="Boag P.R."/>
            <person name="Tan P."/>
            <person name="Li Q."/>
            <person name="Min J."/>
            <person name="Yang Y."/>
            <person name="Wang X."/>
            <person name="Fang X."/>
            <person name="Hall R.S."/>
            <person name="Hofmann A."/>
            <person name="Sternberg P.W."/>
            <person name="Jex A.R."/>
            <person name="Gasser R.B."/>
        </authorList>
    </citation>
    <scope>NUCLEOTIDE SEQUENCE [LARGE SCALE GENOMIC DNA]</scope>
    <source>
        <strain evidence="2">PN_DK_2014</strain>
    </source>
</reference>
<feature type="compositionally biased region" description="Basic and acidic residues" evidence="1">
    <location>
        <begin position="177"/>
        <end position="189"/>
    </location>
</feature>
<evidence type="ECO:0000313" key="3">
    <source>
        <dbReference type="Proteomes" id="UP000031036"/>
    </source>
</evidence>
<evidence type="ECO:0000313" key="2">
    <source>
        <dbReference type="EMBL" id="KHN78557.1"/>
    </source>
</evidence>
<feature type="region of interest" description="Disordered" evidence="1">
    <location>
        <begin position="66"/>
        <end position="94"/>
    </location>
</feature>
<dbReference type="AlphaFoldDB" id="A0A0B2VAS5"/>
<comment type="caution">
    <text evidence="2">The sequence shown here is derived from an EMBL/GenBank/DDBJ whole genome shotgun (WGS) entry which is preliminary data.</text>
</comment>
<feature type="region of interest" description="Disordered" evidence="1">
    <location>
        <begin position="127"/>
        <end position="196"/>
    </location>
</feature>
<accession>A0A0B2VAS5</accession>
<gene>
    <name evidence="2" type="primary">C05D10.4</name>
    <name evidence="2" type="ORF">Tcan_13958</name>
</gene>
<feature type="compositionally biased region" description="Polar residues" evidence="1">
    <location>
        <begin position="127"/>
        <end position="144"/>
    </location>
</feature>
<dbReference type="EMBL" id="JPKZ01002087">
    <property type="protein sequence ID" value="KHN78557.1"/>
    <property type="molecule type" value="Genomic_DNA"/>
</dbReference>
<feature type="compositionally biased region" description="Low complexity" evidence="1">
    <location>
        <begin position="145"/>
        <end position="157"/>
    </location>
</feature>
<feature type="compositionally biased region" description="Polar residues" evidence="1">
    <location>
        <begin position="80"/>
        <end position="90"/>
    </location>
</feature>
<proteinExistence type="predicted"/>
<evidence type="ECO:0000256" key="1">
    <source>
        <dbReference type="SAM" id="MobiDB-lite"/>
    </source>
</evidence>
<sequence length="280" mass="30823">MRSAVQGTAELRLFDSTDLPPHRGDFTSQHSIMVRSRQMAEIAGLMDGSQADQPTLKRFSRYNQSMYSRPSSTCDDEPSSSHLPQSQTYSKGGKLKTGIFSGNWTLRDKKEMRPSVHNITVVPIGRQVSSTSGNSHTPAITPHTSSSASLSSLQLRLPKQNSPTRERRRISADTFVPDERLSPTRRREPSATYSRRGSASVRRILSLLRSATSQCANDSVRNSSLAAECSGDLVDGCCAWNQEAAKQRSATRERVIPIEIKPASNDRSSKEGKLLKLFGA</sequence>
<name>A0A0B2VAS5_TOXCA</name>
<protein>
    <submittedName>
        <fullName evidence="2">Uncharacterized protein C05D10.4</fullName>
    </submittedName>
</protein>
<dbReference type="OrthoDB" id="5863414at2759"/>